<feature type="compositionally biased region" description="Basic and acidic residues" evidence="1">
    <location>
        <begin position="308"/>
        <end position="338"/>
    </location>
</feature>
<proteinExistence type="predicted"/>
<dbReference type="Proteomes" id="UP000530514">
    <property type="component" value="Unassembled WGS sequence"/>
</dbReference>
<dbReference type="RefSeq" id="WP_033099940.1">
    <property type="nucleotide sequence ID" value="NZ_JACEIP010000034.1"/>
</dbReference>
<evidence type="ECO:0000313" key="2">
    <source>
        <dbReference type="EMBL" id="MBA4544296.1"/>
    </source>
</evidence>
<dbReference type="Gene3D" id="1.10.10.10">
    <property type="entry name" value="Winged helix-like DNA-binding domain superfamily/Winged helix DNA-binding domain"/>
    <property type="match status" value="1"/>
</dbReference>
<comment type="caution">
    <text evidence="2">The sequence shown here is derived from an EMBL/GenBank/DDBJ whole genome shotgun (WGS) entry which is preliminary data.</text>
</comment>
<evidence type="ECO:0000313" key="3">
    <source>
        <dbReference type="Proteomes" id="UP000530514"/>
    </source>
</evidence>
<reference evidence="2 3" key="1">
    <citation type="submission" date="2020-07" db="EMBL/GenBank/DDBJ databases">
        <authorList>
            <person name="Feng H."/>
        </authorList>
    </citation>
    <scope>NUCLEOTIDE SEQUENCE [LARGE SCALE GENOMIC DNA]</scope>
    <source>
        <strain evidence="3">s-11</strain>
    </source>
</reference>
<organism evidence="2 3">
    <name type="scientific">Thermoactinomyces daqus</name>
    <dbReference type="NCBI Taxonomy" id="1329516"/>
    <lineage>
        <taxon>Bacteria</taxon>
        <taxon>Bacillati</taxon>
        <taxon>Bacillota</taxon>
        <taxon>Bacilli</taxon>
        <taxon>Bacillales</taxon>
        <taxon>Thermoactinomycetaceae</taxon>
        <taxon>Thermoactinomyces</taxon>
    </lineage>
</organism>
<dbReference type="EMBL" id="JACEIP010000034">
    <property type="protein sequence ID" value="MBA4544296.1"/>
    <property type="molecule type" value="Genomic_DNA"/>
</dbReference>
<accession>A0A7W1XCR7</accession>
<feature type="region of interest" description="Disordered" evidence="1">
    <location>
        <begin position="288"/>
        <end position="338"/>
    </location>
</feature>
<gene>
    <name evidence="2" type="ORF">H1164_15695</name>
</gene>
<protein>
    <submittedName>
        <fullName evidence="2">Uncharacterized protein</fullName>
    </submittedName>
</protein>
<dbReference type="InterPro" id="IPR036388">
    <property type="entry name" value="WH-like_DNA-bd_sf"/>
</dbReference>
<feature type="compositionally biased region" description="Basic and acidic residues" evidence="1">
    <location>
        <begin position="288"/>
        <end position="298"/>
    </location>
</feature>
<feature type="region of interest" description="Disordered" evidence="1">
    <location>
        <begin position="118"/>
        <end position="154"/>
    </location>
</feature>
<evidence type="ECO:0000256" key="1">
    <source>
        <dbReference type="SAM" id="MobiDB-lite"/>
    </source>
</evidence>
<sequence>MDKKDQIILNYKPDNYNAVDIFKYDLPRNLKYVYSYLERHIKIEGSRCPIKEEIAYYTDFGKRAVDEIIKELEKVGLVEIIPQIESTGQKSNIYLLNHPDQVGIKELTPFVEVHAKKLAEKKQRKSAKNAPRKNSAMQNLHSGGAKSAPRENQGVQNLHGRDAENASLNPEIAATQENQGVLEGGMHNLHPLTSTSSSLVSLVSNMIDDESISDEEIIQVIYQKYIGESLTFEQAEKMVEVAFKQNLSWEEIIEEVKYTTSKAKKNPSGHLYRSLAAGGYYKTKLEKEAKKAKEEQQKPKRRLVRKKTGSDKLPEMLKQHEGEQDQKELVDPEDKDRKIAELRAKIEQMSQRHKTPVF</sequence>
<feature type="compositionally biased region" description="Basic residues" evidence="1">
    <location>
        <begin position="122"/>
        <end position="131"/>
    </location>
</feature>
<name>A0A7W1XCR7_9BACL</name>
<dbReference type="AlphaFoldDB" id="A0A7W1XCR7"/>
<keyword evidence="3" id="KW-1185">Reference proteome</keyword>